<proteinExistence type="predicted"/>
<dbReference type="Proteomes" id="UP001457282">
    <property type="component" value="Unassembled WGS sequence"/>
</dbReference>
<organism evidence="1 2">
    <name type="scientific">Rubus argutus</name>
    <name type="common">Southern blackberry</name>
    <dbReference type="NCBI Taxonomy" id="59490"/>
    <lineage>
        <taxon>Eukaryota</taxon>
        <taxon>Viridiplantae</taxon>
        <taxon>Streptophyta</taxon>
        <taxon>Embryophyta</taxon>
        <taxon>Tracheophyta</taxon>
        <taxon>Spermatophyta</taxon>
        <taxon>Magnoliopsida</taxon>
        <taxon>eudicotyledons</taxon>
        <taxon>Gunneridae</taxon>
        <taxon>Pentapetalae</taxon>
        <taxon>rosids</taxon>
        <taxon>fabids</taxon>
        <taxon>Rosales</taxon>
        <taxon>Rosaceae</taxon>
        <taxon>Rosoideae</taxon>
        <taxon>Rosoideae incertae sedis</taxon>
        <taxon>Rubus</taxon>
    </lineage>
</organism>
<protein>
    <submittedName>
        <fullName evidence="1">Uncharacterized protein</fullName>
    </submittedName>
</protein>
<comment type="caution">
    <text evidence="1">The sequence shown here is derived from an EMBL/GenBank/DDBJ whole genome shotgun (WGS) entry which is preliminary data.</text>
</comment>
<sequence length="89" mass="9855">MGDGAVKRRSGVSWVGSRDGIVVSVEGCRRDMVKLWQRSCHGGAVLEARLVKLGVIEDLGEIVCDCRASNYKENKDCENREMEEEGGLR</sequence>
<dbReference type="AlphaFoldDB" id="A0AAW1VXL4"/>
<gene>
    <name evidence="1" type="ORF">M0R45_035676</name>
</gene>
<keyword evidence="2" id="KW-1185">Reference proteome</keyword>
<name>A0AAW1VXL4_RUBAR</name>
<dbReference type="EMBL" id="JBEDUW010000007">
    <property type="protein sequence ID" value="KAK9911786.1"/>
    <property type="molecule type" value="Genomic_DNA"/>
</dbReference>
<reference evidence="1 2" key="1">
    <citation type="journal article" date="2023" name="G3 (Bethesda)">
        <title>A chromosome-length genome assembly and annotation of blackberry (Rubus argutus, cv. 'Hillquist').</title>
        <authorList>
            <person name="Bruna T."/>
            <person name="Aryal R."/>
            <person name="Dudchenko O."/>
            <person name="Sargent D.J."/>
            <person name="Mead D."/>
            <person name="Buti M."/>
            <person name="Cavallini A."/>
            <person name="Hytonen T."/>
            <person name="Andres J."/>
            <person name="Pham M."/>
            <person name="Weisz D."/>
            <person name="Mascagni F."/>
            <person name="Usai G."/>
            <person name="Natali L."/>
            <person name="Bassil N."/>
            <person name="Fernandez G.E."/>
            <person name="Lomsadze A."/>
            <person name="Armour M."/>
            <person name="Olukolu B."/>
            <person name="Poorten T."/>
            <person name="Britton C."/>
            <person name="Davik J."/>
            <person name="Ashrafi H."/>
            <person name="Aiden E.L."/>
            <person name="Borodovsky M."/>
            <person name="Worthington M."/>
        </authorList>
    </citation>
    <scope>NUCLEOTIDE SEQUENCE [LARGE SCALE GENOMIC DNA]</scope>
    <source>
        <strain evidence="1">PI 553951</strain>
    </source>
</reference>
<evidence type="ECO:0000313" key="2">
    <source>
        <dbReference type="Proteomes" id="UP001457282"/>
    </source>
</evidence>
<evidence type="ECO:0000313" key="1">
    <source>
        <dbReference type="EMBL" id="KAK9911786.1"/>
    </source>
</evidence>
<accession>A0AAW1VXL4</accession>